<evidence type="ECO:0000313" key="8">
    <source>
        <dbReference type="Proteomes" id="UP000032430"/>
    </source>
</evidence>
<feature type="transmembrane region" description="Helical" evidence="5">
    <location>
        <begin position="34"/>
        <end position="54"/>
    </location>
</feature>
<evidence type="ECO:0000256" key="1">
    <source>
        <dbReference type="ARBA" id="ARBA00004141"/>
    </source>
</evidence>
<dbReference type="KEGG" id="lfa:LFA_0867"/>
<dbReference type="Proteomes" id="UP000032430">
    <property type="component" value="Chromosome I"/>
</dbReference>
<dbReference type="HOGENOM" id="CLU_051481_0_0_6"/>
<sequence>MRLFAVQSKVVFITGILIALFTFFLPISASIRSVFLIGYLLLIILTPSYNRHLFSAVNTLWGWAGIALFFYVLMACFWSQAPYSLQITVVEKYVKLLYSPILAIGFIHPKLRVVCINSYLAAIVVTCVLSALKSKGIFLVGDPGDIFYNHIITGFMVAFASYLAGLFAFRFTGKSRVVYIILTLITSYQVLFINTGRTGYFIYFILMSLLLLQQLSFKKAAVGILLFCGVMALVYHESAIMQTGAKNLASDIKFLQQNKENTSLGYRIQFHNYAKSLWASHPLIGIGTGGFKYSFANDNPIPSWGRVLTDPHSQYWMILAEQGLIGLGLLVFFLGSLLITAFKLQETRPILLGILIAFGIGSLSDTILCFSTAGFILILMSSLSLGELLEKHASKRAKEEELVINLLAPQ</sequence>
<feature type="transmembrane region" description="Helical" evidence="5">
    <location>
        <begin position="111"/>
        <end position="132"/>
    </location>
</feature>
<evidence type="ECO:0000256" key="3">
    <source>
        <dbReference type="ARBA" id="ARBA00022989"/>
    </source>
</evidence>
<feature type="transmembrane region" description="Helical" evidence="5">
    <location>
        <begin position="351"/>
        <end position="380"/>
    </location>
</feature>
<gene>
    <name evidence="7" type="ORF">LFA_0867</name>
</gene>
<evidence type="ECO:0000313" key="7">
    <source>
        <dbReference type="EMBL" id="CEG56313.1"/>
    </source>
</evidence>
<dbReference type="PANTHER" id="PTHR37422">
    <property type="entry name" value="TEICHURONIC ACID BIOSYNTHESIS PROTEIN TUAE"/>
    <property type="match status" value="1"/>
</dbReference>
<keyword evidence="3 5" id="KW-1133">Transmembrane helix</keyword>
<reference evidence="8" key="1">
    <citation type="submission" date="2014-09" db="EMBL/GenBank/DDBJ databases">
        <authorList>
            <person name="Gomez-Valero L."/>
        </authorList>
    </citation>
    <scope>NUCLEOTIDE SEQUENCE [LARGE SCALE GENOMIC DNA]</scope>
    <source>
        <strain evidence="8">ATCC700992</strain>
    </source>
</reference>
<proteinExistence type="predicted"/>
<dbReference type="EMBL" id="LN614827">
    <property type="protein sequence ID" value="CEG56313.1"/>
    <property type="molecule type" value="Genomic_DNA"/>
</dbReference>
<dbReference type="AlphaFoldDB" id="A0A098G1E9"/>
<feature type="transmembrane region" description="Helical" evidence="5">
    <location>
        <begin position="224"/>
        <end position="245"/>
    </location>
</feature>
<evidence type="ECO:0000256" key="5">
    <source>
        <dbReference type="SAM" id="Phobius"/>
    </source>
</evidence>
<dbReference type="Pfam" id="PF04932">
    <property type="entry name" value="Wzy_C"/>
    <property type="match status" value="1"/>
</dbReference>
<dbReference type="InterPro" id="IPR051533">
    <property type="entry name" value="WaaL-like"/>
</dbReference>
<dbReference type="GO" id="GO:0016020">
    <property type="term" value="C:membrane"/>
    <property type="evidence" value="ECO:0007669"/>
    <property type="project" value="UniProtKB-SubCell"/>
</dbReference>
<dbReference type="OrthoDB" id="9795248at2"/>
<organism evidence="7 8">
    <name type="scientific">Legionella fallonii LLAP-10</name>
    <dbReference type="NCBI Taxonomy" id="1212491"/>
    <lineage>
        <taxon>Bacteria</taxon>
        <taxon>Pseudomonadati</taxon>
        <taxon>Pseudomonadota</taxon>
        <taxon>Gammaproteobacteria</taxon>
        <taxon>Legionellales</taxon>
        <taxon>Legionellaceae</taxon>
        <taxon>Legionella</taxon>
    </lineage>
</organism>
<dbReference type="InterPro" id="IPR007016">
    <property type="entry name" value="O-antigen_ligase-rel_domated"/>
</dbReference>
<evidence type="ECO:0000259" key="6">
    <source>
        <dbReference type="Pfam" id="PF04932"/>
    </source>
</evidence>
<feature type="transmembrane region" description="Helical" evidence="5">
    <location>
        <begin position="200"/>
        <end position="217"/>
    </location>
</feature>
<protein>
    <submittedName>
        <fullName evidence="7">O-Antigen Polymerase family</fullName>
    </submittedName>
</protein>
<evidence type="ECO:0000256" key="4">
    <source>
        <dbReference type="ARBA" id="ARBA00023136"/>
    </source>
</evidence>
<keyword evidence="8" id="KW-1185">Reference proteome</keyword>
<feature type="transmembrane region" description="Helical" evidence="5">
    <location>
        <begin position="60"/>
        <end position="78"/>
    </location>
</feature>
<accession>A0A098G1E9</accession>
<feature type="domain" description="O-antigen ligase-related" evidence="6">
    <location>
        <begin position="184"/>
        <end position="330"/>
    </location>
</feature>
<feature type="transmembrane region" description="Helical" evidence="5">
    <location>
        <begin position="315"/>
        <end position="339"/>
    </location>
</feature>
<dbReference type="STRING" id="1212491.LFA_0867"/>
<keyword evidence="2 5" id="KW-0812">Transmembrane</keyword>
<name>A0A098G1E9_9GAMM</name>
<keyword evidence="4 5" id="KW-0472">Membrane</keyword>
<dbReference type="RefSeq" id="WP_045095001.1">
    <property type="nucleotide sequence ID" value="NZ_LN614827.1"/>
</dbReference>
<comment type="subcellular location">
    <subcellularLocation>
        <location evidence="1">Membrane</location>
        <topology evidence="1">Multi-pass membrane protein</topology>
    </subcellularLocation>
</comment>
<dbReference type="PANTHER" id="PTHR37422:SF13">
    <property type="entry name" value="LIPOPOLYSACCHARIDE BIOSYNTHESIS PROTEIN PA4999-RELATED"/>
    <property type="match status" value="1"/>
</dbReference>
<evidence type="ECO:0000256" key="2">
    <source>
        <dbReference type="ARBA" id="ARBA00022692"/>
    </source>
</evidence>
<feature type="transmembrane region" description="Helical" evidence="5">
    <location>
        <begin position="147"/>
        <end position="169"/>
    </location>
</feature>